<comment type="caution">
    <text evidence="5">The sequence shown here is derived from an EMBL/GenBank/DDBJ whole genome shotgun (WGS) entry which is preliminary data.</text>
</comment>
<feature type="modified residue" description="N6-(pyridoxal phosphate)lysine" evidence="4">
    <location>
        <position position="245"/>
    </location>
</feature>
<keyword evidence="4" id="KW-0963">Cytoplasm</keyword>
<evidence type="ECO:0000313" key="5">
    <source>
        <dbReference type="EMBL" id="MCJ2181982.1"/>
    </source>
</evidence>
<accession>A0ABT0BAB0</accession>
<evidence type="ECO:0000256" key="1">
    <source>
        <dbReference type="ARBA" id="ARBA00022576"/>
    </source>
</evidence>
<dbReference type="PROSITE" id="PS00600">
    <property type="entry name" value="AA_TRANSFER_CLASS_3"/>
    <property type="match status" value="1"/>
</dbReference>
<dbReference type="InterPro" id="IPR004636">
    <property type="entry name" value="AcOrn/SuccOrn_fam"/>
</dbReference>
<comment type="caution">
    <text evidence="4">Lacks conserved residue(s) required for the propagation of feature annotation.</text>
</comment>
<dbReference type="PANTHER" id="PTHR11986:SF113">
    <property type="entry name" value="SUCCINYLORNITHINE TRANSAMINASE"/>
    <property type="match status" value="1"/>
</dbReference>
<keyword evidence="2 4" id="KW-0808">Transferase</keyword>
<comment type="subcellular location">
    <subcellularLocation>
        <location evidence="4">Cytoplasm</location>
    </subcellularLocation>
</comment>
<evidence type="ECO:0000256" key="3">
    <source>
        <dbReference type="ARBA" id="ARBA00022898"/>
    </source>
</evidence>
<dbReference type="EC" id="2.6.1.11" evidence="4"/>
<sequence length="399" mass="41733">MTDHLLGVYNRAPITVARGQGVWLTDTQGRSWLDCVSGIATNALGHAHPALVAALTEQAGALWHVSNIFRIPGQEQLADKLAAASFADTVFFTNSGSESVECALKMARKYHAVNGEDARIDVIGFAGSFHGRTYGAINAAGNPAYVEGFGPRLPGYIQLTLDDEAGLARHVARPTTAAVIVEPVQGEGGARALSGEWLQHLRALCTHHGVLLIHDEVQCGMGRTGKLFAHQWFEDAAPDIMALAKALGCGFPVGACLATKEASRGMAPGAHGSTFGGNPLAMAVGNAAFDVIASEATLAHARAMAQAFFTGLDALATRHPDVIHEVRGKGLLIGLKMACDNRAFMALARDHGLLVAGGGDNCVRLLPPLTITADEVTEAVSRLEATCLAARQTLLAPAA</sequence>
<dbReference type="PIRSF" id="PIRSF000521">
    <property type="entry name" value="Transaminase_4ab_Lys_Orn"/>
    <property type="match status" value="1"/>
</dbReference>
<feature type="binding site" evidence="4">
    <location>
        <position position="129"/>
    </location>
    <ligand>
        <name>pyridoxal 5'-phosphate</name>
        <dbReference type="ChEBI" id="CHEBI:597326"/>
    </ligand>
</feature>
<evidence type="ECO:0000256" key="4">
    <source>
        <dbReference type="HAMAP-Rule" id="MF_01107"/>
    </source>
</evidence>
<dbReference type="InterPro" id="IPR015424">
    <property type="entry name" value="PyrdxlP-dep_Trfase"/>
</dbReference>
<comment type="miscellaneous">
    <text evidence="4">May also have succinyldiaminopimelate aminotransferase activity, thus carrying out the corresponding step in lysine biosynthesis.</text>
</comment>
<feature type="binding site" evidence="4">
    <location>
        <position position="132"/>
    </location>
    <ligand>
        <name>N(2)-acetyl-L-ornithine</name>
        <dbReference type="ChEBI" id="CHEBI:57805"/>
    </ligand>
</feature>
<keyword evidence="1 4" id="KW-0032">Aminotransferase</keyword>
<dbReference type="NCBIfam" id="NF002325">
    <property type="entry name" value="PRK01278.1"/>
    <property type="match status" value="1"/>
</dbReference>
<dbReference type="Pfam" id="PF00202">
    <property type="entry name" value="Aminotran_3"/>
    <property type="match status" value="1"/>
</dbReference>
<proteinExistence type="inferred from homology"/>
<dbReference type="Gene3D" id="3.90.1150.10">
    <property type="entry name" value="Aspartate Aminotransferase, domain 1"/>
    <property type="match status" value="1"/>
</dbReference>
<feature type="binding site" evidence="4">
    <location>
        <begin position="215"/>
        <end position="218"/>
    </location>
    <ligand>
        <name>pyridoxal 5'-phosphate</name>
        <dbReference type="ChEBI" id="CHEBI:597326"/>
    </ligand>
</feature>
<organism evidence="5 6">
    <name type="scientific">Novosphingobium organovorum</name>
    <dbReference type="NCBI Taxonomy" id="2930092"/>
    <lineage>
        <taxon>Bacteria</taxon>
        <taxon>Pseudomonadati</taxon>
        <taxon>Pseudomonadota</taxon>
        <taxon>Alphaproteobacteria</taxon>
        <taxon>Sphingomonadales</taxon>
        <taxon>Sphingomonadaceae</taxon>
        <taxon>Novosphingobium</taxon>
    </lineage>
</organism>
<comment type="catalytic activity">
    <reaction evidence="4">
        <text>N(2)-acetyl-L-ornithine + 2-oxoglutarate = N-acetyl-L-glutamate 5-semialdehyde + L-glutamate</text>
        <dbReference type="Rhea" id="RHEA:18049"/>
        <dbReference type="ChEBI" id="CHEBI:16810"/>
        <dbReference type="ChEBI" id="CHEBI:29123"/>
        <dbReference type="ChEBI" id="CHEBI:29985"/>
        <dbReference type="ChEBI" id="CHEBI:57805"/>
        <dbReference type="EC" id="2.6.1.11"/>
    </reaction>
</comment>
<evidence type="ECO:0000313" key="6">
    <source>
        <dbReference type="Proteomes" id="UP001162881"/>
    </source>
</evidence>
<gene>
    <name evidence="4" type="primary">argD</name>
    <name evidence="5" type="ORF">MTR62_04595</name>
</gene>
<comment type="subunit">
    <text evidence="4">Homodimer.</text>
</comment>
<dbReference type="InterPro" id="IPR050103">
    <property type="entry name" value="Class-III_PLP-dep_AT"/>
</dbReference>
<evidence type="ECO:0000256" key="2">
    <source>
        <dbReference type="ARBA" id="ARBA00022679"/>
    </source>
</evidence>
<dbReference type="NCBIfam" id="TIGR00707">
    <property type="entry name" value="argD"/>
    <property type="match status" value="1"/>
</dbReference>
<dbReference type="InterPro" id="IPR015421">
    <property type="entry name" value="PyrdxlP-dep_Trfase_major"/>
</dbReference>
<protein>
    <recommendedName>
        <fullName evidence="4">Acetylornithine aminotransferase</fullName>
        <shortName evidence="4">ACOAT</shortName>
        <ecNumber evidence="4">2.6.1.11</ecNumber>
    </recommendedName>
</protein>
<reference evidence="5" key="1">
    <citation type="submission" date="2022-03" db="EMBL/GenBank/DDBJ databases">
        <title>Identification of a novel bacterium isolated from mangrove sediments.</title>
        <authorList>
            <person name="Pan X."/>
        </authorList>
    </citation>
    <scope>NUCLEOTIDE SEQUENCE</scope>
    <source>
        <strain evidence="5">B1949</strain>
    </source>
</reference>
<dbReference type="Proteomes" id="UP001162881">
    <property type="component" value="Unassembled WGS sequence"/>
</dbReference>
<dbReference type="InterPro" id="IPR005814">
    <property type="entry name" value="Aminotrans_3"/>
</dbReference>
<dbReference type="CDD" id="cd00610">
    <property type="entry name" value="OAT_like"/>
    <property type="match status" value="1"/>
</dbReference>
<dbReference type="SUPFAM" id="SSF53383">
    <property type="entry name" value="PLP-dependent transferases"/>
    <property type="match status" value="1"/>
</dbReference>
<comment type="similarity">
    <text evidence="4">Belongs to the class-III pyridoxal-phosphate-dependent aminotransferase family. ArgD subfamily.</text>
</comment>
<dbReference type="Gene3D" id="3.40.640.10">
    <property type="entry name" value="Type I PLP-dependent aspartate aminotransferase-like (Major domain)"/>
    <property type="match status" value="1"/>
</dbReference>
<comment type="pathway">
    <text evidence="4">Amino-acid biosynthesis; L-arginine biosynthesis; N(2)-acetyl-L-ornithine from L-glutamate: step 4/4.</text>
</comment>
<name>A0ABT0BAB0_9SPHN</name>
<dbReference type="InterPro" id="IPR015422">
    <property type="entry name" value="PyrdxlP-dep_Trfase_small"/>
</dbReference>
<dbReference type="PANTHER" id="PTHR11986">
    <property type="entry name" value="AMINOTRANSFERASE CLASS III"/>
    <property type="match status" value="1"/>
</dbReference>
<keyword evidence="4" id="KW-0028">Amino-acid biosynthesis</keyword>
<dbReference type="EMBL" id="JALHLF010000009">
    <property type="protein sequence ID" value="MCJ2181982.1"/>
    <property type="molecule type" value="Genomic_DNA"/>
</dbReference>
<keyword evidence="4" id="KW-0055">Arginine biosynthesis</keyword>
<dbReference type="HAMAP" id="MF_01107">
    <property type="entry name" value="ArgD_aminotrans_3"/>
    <property type="match status" value="1"/>
</dbReference>
<feature type="binding site" evidence="4">
    <location>
        <position position="273"/>
    </location>
    <ligand>
        <name>N(2)-acetyl-L-ornithine</name>
        <dbReference type="ChEBI" id="CHEBI:57805"/>
    </ligand>
</feature>
<dbReference type="GO" id="GO:0008483">
    <property type="term" value="F:transaminase activity"/>
    <property type="evidence" value="ECO:0007669"/>
    <property type="project" value="UniProtKB-KW"/>
</dbReference>
<dbReference type="RefSeq" id="WP_244017424.1">
    <property type="nucleotide sequence ID" value="NZ_JALHLF010000009.1"/>
</dbReference>
<keyword evidence="3 4" id="KW-0663">Pyridoxal phosphate</keyword>
<feature type="binding site" evidence="4">
    <location>
        <position position="274"/>
    </location>
    <ligand>
        <name>pyridoxal 5'-phosphate</name>
        <dbReference type="ChEBI" id="CHEBI:597326"/>
    </ligand>
</feature>
<keyword evidence="6" id="KW-1185">Reference proteome</keyword>
<comment type="cofactor">
    <cofactor evidence="4">
        <name>pyridoxal 5'-phosphate</name>
        <dbReference type="ChEBI" id="CHEBI:597326"/>
    </cofactor>
    <text evidence="4">Binds 1 pyridoxal phosphate per subunit.</text>
</comment>
<dbReference type="InterPro" id="IPR049704">
    <property type="entry name" value="Aminotrans_3_PPA_site"/>
</dbReference>